<comment type="caution">
    <text evidence="1">The sequence shown here is derived from an EMBL/GenBank/DDBJ whole genome shotgun (WGS) entry which is preliminary data.</text>
</comment>
<accession>A0A9D8KFZ7</accession>
<evidence type="ECO:0008006" key="3">
    <source>
        <dbReference type="Google" id="ProtNLM"/>
    </source>
</evidence>
<sequence length="179" mass="21530">METIKYLEDELKSVGILLRMLQNSSDRMDNGKEVPPWMLKENMELLQVYIDGSHITRELLILDRIKEKGIHVPLGRIYDDHKILHKYQRFLQSVIEAYDLGYRGAMGAFPHYCRDYIRLIEDHIDILHEVLRKSEDYIRDIDEELLNELKMIDERLKRIRQRGEYRMEILIKEFRKVAA</sequence>
<gene>
    <name evidence="1" type="ORF">JW984_09750</name>
</gene>
<evidence type="ECO:0000313" key="2">
    <source>
        <dbReference type="Proteomes" id="UP000809273"/>
    </source>
</evidence>
<name>A0A9D8KFZ7_9DELT</name>
<reference evidence="1" key="1">
    <citation type="journal article" date="2021" name="Environ. Microbiol.">
        <title>Genomic characterization of three novel Desulfobacterota classes expand the metabolic and phylogenetic diversity of the phylum.</title>
        <authorList>
            <person name="Murphy C.L."/>
            <person name="Biggerstaff J."/>
            <person name="Eichhorn A."/>
            <person name="Ewing E."/>
            <person name="Shahan R."/>
            <person name="Soriano D."/>
            <person name="Stewart S."/>
            <person name="VanMol K."/>
            <person name="Walker R."/>
            <person name="Walters P."/>
            <person name="Elshahed M.S."/>
            <person name="Youssef N.H."/>
        </authorList>
    </citation>
    <scope>NUCLEOTIDE SEQUENCE</scope>
    <source>
        <strain evidence="1">Zod_Metabat.24</strain>
    </source>
</reference>
<dbReference type="AlphaFoldDB" id="A0A9D8KFZ7"/>
<protein>
    <recommendedName>
        <fullName evidence="3">Hemerythrin-like domain-containing protein</fullName>
    </recommendedName>
</protein>
<dbReference type="Proteomes" id="UP000809273">
    <property type="component" value="Unassembled WGS sequence"/>
</dbReference>
<proteinExistence type="predicted"/>
<dbReference type="EMBL" id="JAFGIX010000049">
    <property type="protein sequence ID" value="MBN1573464.1"/>
    <property type="molecule type" value="Genomic_DNA"/>
</dbReference>
<evidence type="ECO:0000313" key="1">
    <source>
        <dbReference type="EMBL" id="MBN1573464.1"/>
    </source>
</evidence>
<organism evidence="1 2">
    <name type="scientific">Candidatus Zymogenus saltonus</name>
    <dbReference type="NCBI Taxonomy" id="2844893"/>
    <lineage>
        <taxon>Bacteria</taxon>
        <taxon>Deltaproteobacteria</taxon>
        <taxon>Candidatus Zymogenia</taxon>
        <taxon>Candidatus Zymogeniales</taxon>
        <taxon>Candidatus Zymogenaceae</taxon>
        <taxon>Candidatus Zymogenus</taxon>
    </lineage>
</organism>
<reference evidence="1" key="2">
    <citation type="submission" date="2021-01" db="EMBL/GenBank/DDBJ databases">
        <authorList>
            <person name="Hahn C.R."/>
            <person name="Youssef N.H."/>
            <person name="Elshahed M."/>
        </authorList>
    </citation>
    <scope>NUCLEOTIDE SEQUENCE</scope>
    <source>
        <strain evidence="1">Zod_Metabat.24</strain>
    </source>
</reference>